<sequence>MESQAARLQSLEGRAGTAEKKLADFEKTAVEFSNQLEGKWAVLGTLLQEYGLLQRRLENVENLLRNKNFWVLRLPPGSKGEAPKAFFGAEQAVFWNSPEDPALLESGPGDSNPQSVEDSRDPAPGRKLNCPRKQKSHRQVQLGQECGQGLKVKRDTSPYKCSECQISFRYKQQLTAHMQSHVGRESYSATEPEESLRPKPRLKPQAKKSKLHQCDVCHRSFSCKVSLVTHQRCHQQEGPSTSPHIQERFSPNSLVALPGHIPWRKSRSSLICGYCGKSFSHPSDLVRHQRIHTAETWLANKNRNLEGESVVQEPAWATEGRPHKEDLERRTCGDLLPVFKEKEVSSLPQGSQSQPESTEATDNGPNFIVKELSTEHEHPHHGSQPFASLQCPQSATQQVTLTRNRCAPTAPRAYTCVQCGKSFVHQSTLTTHYRTHTGEKPYKCAECEKRFGRLSTLLEHQRTHTGERPFPCAQCGRRFGRLSTLVEHRRTHTGEKPFPCTQCDKRFTRLANLTVHQSVHSGEHAFQCTQCGSCFTHKPSFLRHLRSHSQEKRFTCGQCGKSFTCRSWLVRHQGSHARSASSAYVACEKSSPSCESSASLLKGAARGKFSSEPSASLRSKDNKTSQDHKAYGRGQQLSDHGQEGLMGSLHSCLSVKMENAG</sequence>
<feature type="domain" description="C2H2-type" evidence="14">
    <location>
        <begin position="442"/>
        <end position="469"/>
    </location>
</feature>
<keyword evidence="9" id="KW-0804">Transcription</keyword>
<dbReference type="Gene3D" id="3.30.160.60">
    <property type="entry name" value="Classic Zinc Finger"/>
    <property type="match status" value="9"/>
</dbReference>
<evidence type="ECO:0000256" key="5">
    <source>
        <dbReference type="ARBA" id="ARBA00022771"/>
    </source>
</evidence>
<dbReference type="eggNOG" id="KOG1721">
    <property type="taxonomic scope" value="Eukaryota"/>
</dbReference>
<feature type="domain" description="C2H2-type" evidence="14">
    <location>
        <begin position="498"/>
        <end position="525"/>
    </location>
</feature>
<dbReference type="FunFam" id="3.30.160.60:FF:001755">
    <property type="entry name" value="Zinc finger protein 989"/>
    <property type="match status" value="1"/>
</dbReference>
<keyword evidence="5 11" id="KW-0863">Zinc-finger</keyword>
<evidence type="ECO:0000256" key="2">
    <source>
        <dbReference type="ARBA" id="ARBA00006991"/>
    </source>
</evidence>
<dbReference type="GO" id="GO:0005634">
    <property type="term" value="C:nucleus"/>
    <property type="evidence" value="ECO:0007669"/>
    <property type="project" value="UniProtKB-SubCell"/>
</dbReference>
<feature type="domain" description="C2H2-type" evidence="14">
    <location>
        <begin position="159"/>
        <end position="186"/>
    </location>
</feature>
<keyword evidence="6" id="KW-0862">Zinc</keyword>
<comment type="similarity">
    <text evidence="2">Belongs to the krueppel C2H2-type zinc-finger protein family.</text>
</comment>
<proteinExistence type="inferred from homology"/>
<dbReference type="Pfam" id="PF00096">
    <property type="entry name" value="zf-C2H2"/>
    <property type="match status" value="8"/>
</dbReference>
<dbReference type="FunFam" id="3.30.160.60:FF:000180">
    <property type="entry name" value="Zinc finger protein 689"/>
    <property type="match status" value="1"/>
</dbReference>
<dbReference type="PANTHER" id="PTHR23234:SF10">
    <property type="entry name" value="RIKEN CDNA 6720489N17 GENE-RELATED"/>
    <property type="match status" value="1"/>
</dbReference>
<evidence type="ECO:0000256" key="8">
    <source>
        <dbReference type="ARBA" id="ARBA00023125"/>
    </source>
</evidence>
<evidence type="ECO:0000256" key="1">
    <source>
        <dbReference type="ARBA" id="ARBA00004123"/>
    </source>
</evidence>
<keyword evidence="4" id="KW-0677">Repeat</keyword>
<dbReference type="GO" id="GO:0008270">
    <property type="term" value="F:zinc ion binding"/>
    <property type="evidence" value="ECO:0007669"/>
    <property type="project" value="UniProtKB-KW"/>
</dbReference>
<accession>G3IB10</accession>
<feature type="region of interest" description="Disordered" evidence="13">
    <location>
        <begin position="343"/>
        <end position="364"/>
    </location>
</feature>
<dbReference type="FunFam" id="3.30.160.60:FF:000100">
    <property type="entry name" value="Zinc finger 45-like"/>
    <property type="match status" value="1"/>
</dbReference>
<dbReference type="EMBL" id="JH001780">
    <property type="protein sequence ID" value="EGW06735.1"/>
    <property type="molecule type" value="Genomic_DNA"/>
</dbReference>
<evidence type="ECO:0000256" key="6">
    <source>
        <dbReference type="ARBA" id="ARBA00022833"/>
    </source>
</evidence>
<feature type="compositionally biased region" description="Basic residues" evidence="13">
    <location>
        <begin position="198"/>
        <end position="207"/>
    </location>
</feature>
<keyword evidence="3" id="KW-0479">Metal-binding</keyword>
<keyword evidence="8" id="KW-0238">DNA-binding</keyword>
<dbReference type="PANTHER" id="PTHR23234">
    <property type="entry name" value="ZNF44 PROTEIN"/>
    <property type="match status" value="1"/>
</dbReference>
<evidence type="ECO:0000256" key="12">
    <source>
        <dbReference type="SAM" id="Coils"/>
    </source>
</evidence>
<feature type="domain" description="C2H2-type" evidence="14">
    <location>
        <begin position="470"/>
        <end position="497"/>
    </location>
</feature>
<dbReference type="SUPFAM" id="SSF57667">
    <property type="entry name" value="beta-beta-alpha zinc fingers"/>
    <property type="match status" value="6"/>
</dbReference>
<feature type="domain" description="C2H2-type" evidence="14">
    <location>
        <begin position="414"/>
        <end position="441"/>
    </location>
</feature>
<dbReference type="FunFam" id="3.30.160.60:FF:000083">
    <property type="entry name" value="Immunodeficiency virus type I enhancer binding protein 1"/>
    <property type="match status" value="1"/>
</dbReference>
<dbReference type="InParanoid" id="G3IB10"/>
<dbReference type="InterPro" id="IPR050758">
    <property type="entry name" value="Znf_C2H2-type"/>
</dbReference>
<keyword evidence="12" id="KW-0175">Coiled coil</keyword>
<dbReference type="InterPro" id="IPR036236">
    <property type="entry name" value="Znf_C2H2_sf"/>
</dbReference>
<dbReference type="PROSITE" id="PS50157">
    <property type="entry name" value="ZINC_FINGER_C2H2_2"/>
    <property type="match status" value="9"/>
</dbReference>
<keyword evidence="10" id="KW-0539">Nucleus</keyword>
<evidence type="ECO:0000256" key="3">
    <source>
        <dbReference type="ARBA" id="ARBA00022723"/>
    </source>
</evidence>
<feature type="domain" description="C2H2-type" evidence="14">
    <location>
        <begin position="554"/>
        <end position="581"/>
    </location>
</feature>
<feature type="compositionally biased region" description="Basic and acidic residues" evidence="13">
    <location>
        <begin position="618"/>
        <end position="630"/>
    </location>
</feature>
<evidence type="ECO:0000313" key="15">
    <source>
        <dbReference type="EMBL" id="EGW06735.1"/>
    </source>
</evidence>
<evidence type="ECO:0000256" key="9">
    <source>
        <dbReference type="ARBA" id="ARBA00023163"/>
    </source>
</evidence>
<feature type="domain" description="C2H2-type" evidence="14">
    <location>
        <begin position="526"/>
        <end position="553"/>
    </location>
</feature>
<dbReference type="AlphaFoldDB" id="G3IB10"/>
<dbReference type="PROSITE" id="PS00028">
    <property type="entry name" value="ZINC_FINGER_C2H2_1"/>
    <property type="match status" value="9"/>
</dbReference>
<gene>
    <name evidence="15" type="ORF">I79_020799</name>
</gene>
<dbReference type="FunFam" id="3.30.160.60:FF:000336">
    <property type="entry name" value="zinc finger protein 768"/>
    <property type="match status" value="1"/>
</dbReference>
<evidence type="ECO:0000256" key="4">
    <source>
        <dbReference type="ARBA" id="ARBA00022737"/>
    </source>
</evidence>
<evidence type="ECO:0000256" key="7">
    <source>
        <dbReference type="ARBA" id="ARBA00023015"/>
    </source>
</evidence>
<dbReference type="Proteomes" id="UP000001075">
    <property type="component" value="Unassembled WGS sequence"/>
</dbReference>
<evidence type="ECO:0000256" key="11">
    <source>
        <dbReference type="PROSITE-ProRule" id="PRU00042"/>
    </source>
</evidence>
<dbReference type="FunFam" id="3.30.160.60:FF:001156">
    <property type="entry name" value="Zinc finger protein 407"/>
    <property type="match status" value="1"/>
</dbReference>
<name>G3IB10_CRIGR</name>
<dbReference type="FunFam" id="3.30.160.60:FF:000933">
    <property type="entry name" value="zinc finger protein 771"/>
    <property type="match status" value="1"/>
</dbReference>
<feature type="region of interest" description="Disordered" evidence="13">
    <location>
        <begin position="99"/>
        <end position="136"/>
    </location>
</feature>
<dbReference type="SMART" id="SM00355">
    <property type="entry name" value="ZnF_C2H2"/>
    <property type="match status" value="9"/>
</dbReference>
<evidence type="ECO:0000259" key="14">
    <source>
        <dbReference type="PROSITE" id="PS50157"/>
    </source>
</evidence>
<feature type="compositionally biased region" description="Polar residues" evidence="13">
    <location>
        <begin position="346"/>
        <end position="364"/>
    </location>
</feature>
<dbReference type="InterPro" id="IPR013087">
    <property type="entry name" value="Znf_C2H2_type"/>
</dbReference>
<feature type="region of interest" description="Disordered" evidence="13">
    <location>
        <begin position="610"/>
        <end position="645"/>
    </location>
</feature>
<feature type="coiled-coil region" evidence="12">
    <location>
        <begin position="1"/>
        <end position="63"/>
    </location>
</feature>
<feature type="domain" description="C2H2-type" evidence="14">
    <location>
        <begin position="212"/>
        <end position="239"/>
    </location>
</feature>
<evidence type="ECO:0000256" key="10">
    <source>
        <dbReference type="ARBA" id="ARBA00023242"/>
    </source>
</evidence>
<reference evidence="16" key="1">
    <citation type="journal article" date="2011" name="Nat. Biotechnol.">
        <title>The genomic sequence of the Chinese hamster ovary (CHO)-K1 cell line.</title>
        <authorList>
            <person name="Xu X."/>
            <person name="Nagarajan H."/>
            <person name="Lewis N.E."/>
            <person name="Pan S."/>
            <person name="Cai Z."/>
            <person name="Liu X."/>
            <person name="Chen W."/>
            <person name="Xie M."/>
            <person name="Wang W."/>
            <person name="Hammond S."/>
            <person name="Andersen M.R."/>
            <person name="Neff N."/>
            <person name="Passarelli B."/>
            <person name="Koh W."/>
            <person name="Fan H.C."/>
            <person name="Wang J."/>
            <person name="Gui Y."/>
            <person name="Lee K.H."/>
            <person name="Betenbaugh M.J."/>
            <person name="Quake S.R."/>
            <person name="Famili I."/>
            <person name="Palsson B.O."/>
            <person name="Wang J."/>
        </authorList>
    </citation>
    <scope>NUCLEOTIDE SEQUENCE [LARGE SCALE GENOMIC DNA]</scope>
    <source>
        <strain evidence="16">CHO K1 cell line</strain>
    </source>
</reference>
<feature type="domain" description="C2H2-type" evidence="14">
    <location>
        <begin position="270"/>
        <end position="297"/>
    </location>
</feature>
<protein>
    <submittedName>
        <fullName evidence="15">Zinc finger protein 212</fullName>
    </submittedName>
</protein>
<feature type="region of interest" description="Disordered" evidence="13">
    <location>
        <begin position="181"/>
        <end position="207"/>
    </location>
</feature>
<evidence type="ECO:0000256" key="13">
    <source>
        <dbReference type="SAM" id="MobiDB-lite"/>
    </source>
</evidence>
<comment type="subcellular location">
    <subcellularLocation>
        <location evidence="1">Nucleus</location>
    </subcellularLocation>
</comment>
<evidence type="ECO:0000313" key="16">
    <source>
        <dbReference type="Proteomes" id="UP000001075"/>
    </source>
</evidence>
<keyword evidence="7" id="KW-0805">Transcription regulation</keyword>
<organism evidence="15 16">
    <name type="scientific">Cricetulus griseus</name>
    <name type="common">Chinese hamster</name>
    <name type="synonym">Cricetulus barabensis griseus</name>
    <dbReference type="NCBI Taxonomy" id="10029"/>
    <lineage>
        <taxon>Eukaryota</taxon>
        <taxon>Metazoa</taxon>
        <taxon>Chordata</taxon>
        <taxon>Craniata</taxon>
        <taxon>Vertebrata</taxon>
        <taxon>Euteleostomi</taxon>
        <taxon>Mammalia</taxon>
        <taxon>Eutheria</taxon>
        <taxon>Euarchontoglires</taxon>
        <taxon>Glires</taxon>
        <taxon>Rodentia</taxon>
        <taxon>Myomorpha</taxon>
        <taxon>Muroidea</taxon>
        <taxon>Cricetidae</taxon>
        <taxon>Cricetinae</taxon>
        <taxon>Cricetulus</taxon>
    </lineage>
</organism>
<dbReference type="GO" id="GO:0003677">
    <property type="term" value="F:DNA binding"/>
    <property type="evidence" value="ECO:0007669"/>
    <property type="project" value="UniProtKB-KW"/>
</dbReference>